<feature type="transmembrane region" description="Helical" evidence="2">
    <location>
        <begin position="337"/>
        <end position="359"/>
    </location>
</feature>
<feature type="transmembrane region" description="Helical" evidence="2">
    <location>
        <begin position="303"/>
        <end position="325"/>
    </location>
</feature>
<feature type="transmembrane region" description="Helical" evidence="2">
    <location>
        <begin position="379"/>
        <end position="401"/>
    </location>
</feature>
<evidence type="ECO:0000256" key="2">
    <source>
        <dbReference type="SAM" id="Phobius"/>
    </source>
</evidence>
<gene>
    <name evidence="3" type="ORF">PGLA1383_LOCUS45862</name>
</gene>
<evidence type="ECO:0000256" key="1">
    <source>
        <dbReference type="SAM" id="MobiDB-lite"/>
    </source>
</evidence>
<dbReference type="AlphaFoldDB" id="A0A813GU83"/>
<feature type="transmembrane region" description="Helical" evidence="2">
    <location>
        <begin position="444"/>
        <end position="464"/>
    </location>
</feature>
<reference evidence="3" key="1">
    <citation type="submission" date="2021-02" db="EMBL/GenBank/DDBJ databases">
        <authorList>
            <person name="Dougan E. K."/>
            <person name="Rhodes N."/>
            <person name="Thang M."/>
            <person name="Chan C."/>
        </authorList>
    </citation>
    <scope>NUCLEOTIDE SEQUENCE</scope>
</reference>
<dbReference type="Proteomes" id="UP000654075">
    <property type="component" value="Unassembled WGS sequence"/>
</dbReference>
<evidence type="ECO:0000313" key="3">
    <source>
        <dbReference type="EMBL" id="CAE8629353.1"/>
    </source>
</evidence>
<protein>
    <submittedName>
        <fullName evidence="3">Uncharacterized protein</fullName>
    </submittedName>
</protein>
<sequence>MRCAELLPFPTSFPARCARCAPLAGSTASHLAQKPPASGREALASSAAAGLWCLCLAAAAARWRQSKRHARHSVKGSNNRNNNKNNNNNNNNNNHNNHNNHHNNNNTSFRGRVAVGTVRRGSWAWASVPTAAGHASNAHGGILLSGAGRAASGRIGGHLFLKALRQGQAEERRAEGTTSADAGLSETWAGQGQADDEFSAGQLFSEPPPPGQESRAASMLEYASVASLMICDLGWLYEIPYVVAPTMFIGIAIQFGLFMSDVWSAKQGFQIELQSAMVFWGIANVLWYCSELPDWKNLPFDPLTAGLVIMVCSIVLLLVSYVSAAEVEQGNFQAKGRVLKVLGLNLSAGKDFYLLPWVISDFCWMWCDADMAQGRAVQLPILVVLAVTGLGAVGVAANSVGRLARKRRSDRSSSVWLQLGEVYWVAGDTVWALEDALTGNTSEFAIGCATCLIALGFVCLVVSFQTTDRMLLGTTSTGRVVLTDKEHQLLKAELDAHASFTAPKTWSPPEENRELRSQLRRLGLEDPGDMVTDLATVVHGKHLFAGSLVAERMLHEAELRGVLRIALSGGTDGATEDVQPEGRFPRAMGRLLLPGLAFQERPGAPRNTGRRLLSVSLAMAAAAGLSVRLLSEAASPSAFGLLPRLGFGASAYQAAAAATIAAASPMALTQVAGSVELGLREALTLSPEQRDSLGVETWTQDSFRAREVFGMDYAEETSVYIQSGEIEIEVDPGVLECFEGHHANAEDAAEYCETTLKMYSAGDLVVFSRGIGCEWRIKADTVIMSKKEKGYRRLAEISTGDAFQRVIDGDERKRDFVRSRWLRWLR</sequence>
<feature type="transmembrane region" description="Helical" evidence="2">
    <location>
        <begin position="271"/>
        <end position="288"/>
    </location>
</feature>
<feature type="region of interest" description="Disordered" evidence="1">
    <location>
        <begin position="66"/>
        <end position="109"/>
    </location>
</feature>
<name>A0A813GU83_POLGL</name>
<keyword evidence="2" id="KW-0472">Membrane</keyword>
<feature type="compositionally biased region" description="Low complexity" evidence="1">
    <location>
        <begin position="78"/>
        <end position="109"/>
    </location>
</feature>
<comment type="caution">
    <text evidence="3">The sequence shown here is derived from an EMBL/GenBank/DDBJ whole genome shotgun (WGS) entry which is preliminary data.</text>
</comment>
<dbReference type="InterPro" id="IPR014710">
    <property type="entry name" value="RmlC-like_jellyroll"/>
</dbReference>
<keyword evidence="4" id="KW-1185">Reference proteome</keyword>
<evidence type="ECO:0000313" key="4">
    <source>
        <dbReference type="Proteomes" id="UP000654075"/>
    </source>
</evidence>
<keyword evidence="2" id="KW-1133">Transmembrane helix</keyword>
<dbReference type="Gene3D" id="2.60.120.10">
    <property type="entry name" value="Jelly Rolls"/>
    <property type="match status" value="1"/>
</dbReference>
<accession>A0A813GU83</accession>
<organism evidence="3 4">
    <name type="scientific">Polarella glacialis</name>
    <name type="common">Dinoflagellate</name>
    <dbReference type="NCBI Taxonomy" id="89957"/>
    <lineage>
        <taxon>Eukaryota</taxon>
        <taxon>Sar</taxon>
        <taxon>Alveolata</taxon>
        <taxon>Dinophyceae</taxon>
        <taxon>Suessiales</taxon>
        <taxon>Suessiaceae</taxon>
        <taxon>Polarella</taxon>
    </lineage>
</organism>
<feature type="transmembrane region" description="Helical" evidence="2">
    <location>
        <begin position="242"/>
        <end position="259"/>
    </location>
</feature>
<dbReference type="EMBL" id="CAJNNV010029630">
    <property type="protein sequence ID" value="CAE8629353.1"/>
    <property type="molecule type" value="Genomic_DNA"/>
</dbReference>
<keyword evidence="2" id="KW-0812">Transmembrane</keyword>
<proteinExistence type="predicted"/>